<evidence type="ECO:0000256" key="5">
    <source>
        <dbReference type="ARBA" id="ARBA00024029"/>
    </source>
</evidence>
<reference evidence="6" key="1">
    <citation type="submission" date="2020-10" db="EMBL/GenBank/DDBJ databases">
        <authorList>
            <person name="Abbas A."/>
            <person name="Razzaq R."/>
            <person name="Waqas M."/>
            <person name="Abbas N."/>
            <person name="Nielsen T.K."/>
            <person name="Hansen L.H."/>
            <person name="Hussain S."/>
            <person name="Shahid M."/>
        </authorList>
    </citation>
    <scope>NUCLEOTIDE SEQUENCE</scope>
    <source>
        <strain evidence="6">S14</strain>
    </source>
</reference>
<dbReference type="RefSeq" id="WP_309394355.1">
    <property type="nucleotide sequence ID" value="NZ_JADBEO010000055.1"/>
</dbReference>
<evidence type="ECO:0000256" key="4">
    <source>
        <dbReference type="ARBA" id="ARBA00022833"/>
    </source>
</evidence>
<dbReference type="Pfam" id="PF02633">
    <property type="entry name" value="Creatininase"/>
    <property type="match status" value="1"/>
</dbReference>
<dbReference type="InterPro" id="IPR003785">
    <property type="entry name" value="Creatininase/forma_Hydrolase"/>
</dbReference>
<keyword evidence="4" id="KW-0862">Zinc</keyword>
<dbReference type="Proteomes" id="UP001181622">
    <property type="component" value="Unassembled WGS sequence"/>
</dbReference>
<evidence type="ECO:0000256" key="3">
    <source>
        <dbReference type="ARBA" id="ARBA00022801"/>
    </source>
</evidence>
<comment type="cofactor">
    <cofactor evidence="1">
        <name>Zn(2+)</name>
        <dbReference type="ChEBI" id="CHEBI:29105"/>
    </cofactor>
</comment>
<sequence length="269" mass="28941">MDLPRRRWIDMTSRDFASADAASWIAVLPIAAVEQHGPHLPLGTDGFISDGYLERALGLIPDELPVTFLPTQWIGSSEEHADYPGTLSIPPEFLIAAWTAIGASVARAGVRKLVLINSHGGNSPVLDVVARRLRAAHGMLAVIASWRRFGHPDGVFTAQEIRHDIHAGRIETSLMRAFRPGLVRMEQASDFQPNTVGMEQEFSQLRAAHPAGFGWLTQDLHPSGAAGDAASASVEAGQASADHGAHAFAELLGDVARFPLGRLDTKPGW</sequence>
<comment type="similarity">
    <text evidence="5">Belongs to the creatininase superfamily.</text>
</comment>
<dbReference type="Gene3D" id="3.40.50.10310">
    <property type="entry name" value="Creatininase"/>
    <property type="match status" value="1"/>
</dbReference>
<dbReference type="InterPro" id="IPR024087">
    <property type="entry name" value="Creatininase-like_sf"/>
</dbReference>
<keyword evidence="7" id="KW-1185">Reference proteome</keyword>
<dbReference type="PANTHER" id="PTHR35005">
    <property type="entry name" value="3-DEHYDRO-SCYLLO-INOSOSE HYDROLASE"/>
    <property type="match status" value="1"/>
</dbReference>
<dbReference type="SUPFAM" id="SSF102215">
    <property type="entry name" value="Creatininase"/>
    <property type="match status" value="1"/>
</dbReference>
<evidence type="ECO:0000256" key="1">
    <source>
        <dbReference type="ARBA" id="ARBA00001947"/>
    </source>
</evidence>
<evidence type="ECO:0000256" key="2">
    <source>
        <dbReference type="ARBA" id="ARBA00022723"/>
    </source>
</evidence>
<organism evidence="6 7">
    <name type="scientific">Chelatococcus sambhunathii</name>
    <dbReference type="NCBI Taxonomy" id="363953"/>
    <lineage>
        <taxon>Bacteria</taxon>
        <taxon>Pseudomonadati</taxon>
        <taxon>Pseudomonadota</taxon>
        <taxon>Alphaproteobacteria</taxon>
        <taxon>Hyphomicrobiales</taxon>
        <taxon>Chelatococcaceae</taxon>
        <taxon>Chelatococcus</taxon>
    </lineage>
</organism>
<gene>
    <name evidence="6" type="ORF">IHQ68_18080</name>
</gene>
<dbReference type="EMBL" id="JADBEO010000055">
    <property type="protein sequence ID" value="MDR4308532.1"/>
    <property type="molecule type" value="Genomic_DNA"/>
</dbReference>
<protein>
    <submittedName>
        <fullName evidence="6">Creatininase family protein</fullName>
    </submittedName>
</protein>
<evidence type="ECO:0000313" key="7">
    <source>
        <dbReference type="Proteomes" id="UP001181622"/>
    </source>
</evidence>
<accession>A0ABU1DK78</accession>
<keyword evidence="2" id="KW-0479">Metal-binding</keyword>
<name>A0ABU1DK78_9HYPH</name>
<dbReference type="PANTHER" id="PTHR35005:SF1">
    <property type="entry name" value="2-AMINO-5-FORMYLAMINO-6-RIBOSYLAMINOPYRIMIDIN-4(3H)-ONE 5'-MONOPHOSPHATE DEFORMYLASE"/>
    <property type="match status" value="1"/>
</dbReference>
<evidence type="ECO:0000313" key="6">
    <source>
        <dbReference type="EMBL" id="MDR4308532.1"/>
    </source>
</evidence>
<comment type="caution">
    <text evidence="6">The sequence shown here is derived from an EMBL/GenBank/DDBJ whole genome shotgun (WGS) entry which is preliminary data.</text>
</comment>
<keyword evidence="3" id="KW-0378">Hydrolase</keyword>
<proteinExistence type="inferred from homology"/>